<dbReference type="InterPro" id="IPR016181">
    <property type="entry name" value="Acyl_CoA_acyltransferase"/>
</dbReference>
<dbReference type="InterPro" id="IPR050832">
    <property type="entry name" value="Bact_Acetyltransf"/>
</dbReference>
<feature type="domain" description="N-acetyltransferase" evidence="3">
    <location>
        <begin position="6"/>
        <end position="168"/>
    </location>
</feature>
<dbReference type="SUPFAM" id="SSF55729">
    <property type="entry name" value="Acyl-CoA N-acyltransferases (Nat)"/>
    <property type="match status" value="1"/>
</dbReference>
<dbReference type="AlphaFoldDB" id="A0A679J6P0"/>
<dbReference type="Gene3D" id="3.40.630.30">
    <property type="match status" value="1"/>
</dbReference>
<evidence type="ECO:0000256" key="2">
    <source>
        <dbReference type="ARBA" id="ARBA00023315"/>
    </source>
</evidence>
<keyword evidence="1" id="KW-0808">Transferase</keyword>
<sequence length="168" mass="18464">MKTSTTSIRRARPGDADRLSDVFDETWREAYRGIIPGISLERMISQRSSQWWVGAAQRNRPLVVVEIGDEIVGYAIYGQARGSALKASGEVDELYILPAYQGLGLGRRLFRAVRNDLADHGLTRIGVWTLAGNERACGFYAGLGGIKVAEAVDRMAGAVLSKVAYRFE</sequence>
<protein>
    <recommendedName>
        <fullName evidence="3">N-acetyltransferase domain-containing protein</fullName>
    </recommendedName>
</protein>
<evidence type="ECO:0000256" key="1">
    <source>
        <dbReference type="ARBA" id="ARBA00022679"/>
    </source>
</evidence>
<dbReference type="CDD" id="cd04301">
    <property type="entry name" value="NAT_SF"/>
    <property type="match status" value="1"/>
</dbReference>
<gene>
    <name evidence="4" type="ORF">MBUL_02298</name>
</gene>
<dbReference type="PANTHER" id="PTHR43877">
    <property type="entry name" value="AMINOALKYLPHOSPHONATE N-ACETYLTRANSFERASE-RELATED-RELATED"/>
    <property type="match status" value="1"/>
</dbReference>
<dbReference type="PROSITE" id="PS51186">
    <property type="entry name" value="GNAT"/>
    <property type="match status" value="1"/>
</dbReference>
<organism evidence="4">
    <name type="scientific">Methylobacterium bullatum</name>
    <dbReference type="NCBI Taxonomy" id="570505"/>
    <lineage>
        <taxon>Bacteria</taxon>
        <taxon>Pseudomonadati</taxon>
        <taxon>Pseudomonadota</taxon>
        <taxon>Alphaproteobacteria</taxon>
        <taxon>Hyphomicrobiales</taxon>
        <taxon>Methylobacteriaceae</taxon>
        <taxon>Methylobacterium</taxon>
    </lineage>
</organism>
<accession>A0A679J6P0</accession>
<reference evidence="4" key="1">
    <citation type="submission" date="2019-12" db="EMBL/GenBank/DDBJ databases">
        <authorList>
            <person name="Cremers G."/>
        </authorList>
    </citation>
    <scope>NUCLEOTIDE SEQUENCE</scope>
    <source>
        <strain evidence="4">Mbul1</strain>
    </source>
</reference>
<dbReference type="InterPro" id="IPR000182">
    <property type="entry name" value="GNAT_dom"/>
</dbReference>
<evidence type="ECO:0000259" key="3">
    <source>
        <dbReference type="PROSITE" id="PS51186"/>
    </source>
</evidence>
<evidence type="ECO:0000313" key="4">
    <source>
        <dbReference type="EMBL" id="CAA2103641.1"/>
    </source>
</evidence>
<keyword evidence="2" id="KW-0012">Acyltransferase</keyword>
<dbReference type="EMBL" id="LR743504">
    <property type="protein sequence ID" value="CAA2103641.1"/>
    <property type="molecule type" value="Genomic_DNA"/>
</dbReference>
<dbReference type="Pfam" id="PF00583">
    <property type="entry name" value="Acetyltransf_1"/>
    <property type="match status" value="1"/>
</dbReference>
<name>A0A679J6P0_9HYPH</name>
<dbReference type="GO" id="GO:0016747">
    <property type="term" value="F:acyltransferase activity, transferring groups other than amino-acyl groups"/>
    <property type="evidence" value="ECO:0007669"/>
    <property type="project" value="InterPro"/>
</dbReference>
<proteinExistence type="predicted"/>